<evidence type="ECO:0000313" key="2">
    <source>
        <dbReference type="Proteomes" id="UP001642260"/>
    </source>
</evidence>
<dbReference type="EMBL" id="CAKOAT010205821">
    <property type="protein sequence ID" value="CAH8355253.1"/>
    <property type="molecule type" value="Genomic_DNA"/>
</dbReference>
<keyword evidence="2" id="KW-1185">Reference proteome</keyword>
<organism evidence="1 2">
    <name type="scientific">Eruca vesicaria subsp. sativa</name>
    <name type="common">Garden rocket</name>
    <name type="synonym">Eruca sativa</name>
    <dbReference type="NCBI Taxonomy" id="29727"/>
    <lineage>
        <taxon>Eukaryota</taxon>
        <taxon>Viridiplantae</taxon>
        <taxon>Streptophyta</taxon>
        <taxon>Embryophyta</taxon>
        <taxon>Tracheophyta</taxon>
        <taxon>Spermatophyta</taxon>
        <taxon>Magnoliopsida</taxon>
        <taxon>eudicotyledons</taxon>
        <taxon>Gunneridae</taxon>
        <taxon>Pentapetalae</taxon>
        <taxon>rosids</taxon>
        <taxon>malvids</taxon>
        <taxon>Brassicales</taxon>
        <taxon>Brassicaceae</taxon>
        <taxon>Brassiceae</taxon>
        <taxon>Eruca</taxon>
    </lineage>
</organism>
<sequence length="85" mass="9393">MGEVVCHGVGSLERGRSTDYDDEVWRPFKFSALLSPDVQFNIAPASSEPYAITTVRGTKDATSSQARPHDEALALRLLSYMPCFK</sequence>
<dbReference type="Proteomes" id="UP001642260">
    <property type="component" value="Unassembled WGS sequence"/>
</dbReference>
<evidence type="ECO:0000313" key="1">
    <source>
        <dbReference type="EMBL" id="CAH8355253.1"/>
    </source>
</evidence>
<comment type="caution">
    <text evidence="1">The sequence shown here is derived from an EMBL/GenBank/DDBJ whole genome shotgun (WGS) entry which is preliminary data.</text>
</comment>
<accession>A0ABC8KCF5</accession>
<dbReference type="AlphaFoldDB" id="A0ABC8KCF5"/>
<gene>
    <name evidence="1" type="ORF">ERUC_LOCUS21008</name>
</gene>
<protein>
    <submittedName>
        <fullName evidence="1">Uncharacterized protein</fullName>
    </submittedName>
</protein>
<reference evidence="1 2" key="1">
    <citation type="submission" date="2022-03" db="EMBL/GenBank/DDBJ databases">
        <authorList>
            <person name="Macdonald S."/>
            <person name="Ahmed S."/>
            <person name="Newling K."/>
        </authorList>
    </citation>
    <scope>NUCLEOTIDE SEQUENCE [LARGE SCALE GENOMIC DNA]</scope>
</reference>
<name>A0ABC8KCF5_ERUVS</name>
<proteinExistence type="predicted"/>